<accession>A0A834TST5</accession>
<keyword evidence="2" id="KW-1185">Reference proteome</keyword>
<dbReference type="Proteomes" id="UP000634136">
    <property type="component" value="Unassembled WGS sequence"/>
</dbReference>
<evidence type="ECO:0000313" key="1">
    <source>
        <dbReference type="EMBL" id="KAF7826286.1"/>
    </source>
</evidence>
<organism evidence="1 2">
    <name type="scientific">Senna tora</name>
    <dbReference type="NCBI Taxonomy" id="362788"/>
    <lineage>
        <taxon>Eukaryota</taxon>
        <taxon>Viridiplantae</taxon>
        <taxon>Streptophyta</taxon>
        <taxon>Embryophyta</taxon>
        <taxon>Tracheophyta</taxon>
        <taxon>Spermatophyta</taxon>
        <taxon>Magnoliopsida</taxon>
        <taxon>eudicotyledons</taxon>
        <taxon>Gunneridae</taxon>
        <taxon>Pentapetalae</taxon>
        <taxon>rosids</taxon>
        <taxon>fabids</taxon>
        <taxon>Fabales</taxon>
        <taxon>Fabaceae</taxon>
        <taxon>Caesalpinioideae</taxon>
        <taxon>Cassia clade</taxon>
        <taxon>Senna</taxon>
    </lineage>
</organism>
<reference evidence="1" key="1">
    <citation type="submission" date="2020-09" db="EMBL/GenBank/DDBJ databases">
        <title>Genome-Enabled Discovery of Anthraquinone Biosynthesis in Senna tora.</title>
        <authorList>
            <person name="Kang S.-H."/>
            <person name="Pandey R.P."/>
            <person name="Lee C.-M."/>
            <person name="Sim J.-S."/>
            <person name="Jeong J.-T."/>
            <person name="Choi B.-S."/>
            <person name="Jung M."/>
            <person name="Ginzburg D."/>
            <person name="Zhao K."/>
            <person name="Won S.Y."/>
            <person name="Oh T.-J."/>
            <person name="Yu Y."/>
            <person name="Kim N.-H."/>
            <person name="Lee O.R."/>
            <person name="Lee T.-H."/>
            <person name="Bashyal P."/>
            <person name="Kim T.-S."/>
            <person name="Lee W.-H."/>
            <person name="Kawkins C."/>
            <person name="Kim C.-K."/>
            <person name="Kim J.S."/>
            <person name="Ahn B.O."/>
            <person name="Rhee S.Y."/>
            <person name="Sohng J.K."/>
        </authorList>
    </citation>
    <scope>NUCLEOTIDE SEQUENCE</scope>
    <source>
        <tissue evidence="1">Leaf</tissue>
    </source>
</reference>
<protein>
    <submittedName>
        <fullName evidence="1">Uncharacterized protein</fullName>
    </submittedName>
</protein>
<evidence type="ECO:0000313" key="2">
    <source>
        <dbReference type="Proteomes" id="UP000634136"/>
    </source>
</evidence>
<proteinExistence type="predicted"/>
<name>A0A834TST5_9FABA</name>
<dbReference type="AlphaFoldDB" id="A0A834TST5"/>
<comment type="caution">
    <text evidence="1">The sequence shown here is derived from an EMBL/GenBank/DDBJ whole genome shotgun (WGS) entry which is preliminary data.</text>
</comment>
<gene>
    <name evidence="1" type="ORF">G2W53_017450</name>
</gene>
<dbReference type="EMBL" id="JAAIUW010000006">
    <property type="protein sequence ID" value="KAF7826286.1"/>
    <property type="molecule type" value="Genomic_DNA"/>
</dbReference>
<sequence>MAIYSSAPALAQVQAACRRVIERRRSQMQSEINFRECTTGASHEGRN</sequence>